<evidence type="ECO:0000313" key="1">
    <source>
        <dbReference type="EMBL" id="CAA7271249.1"/>
    </source>
</evidence>
<protein>
    <submittedName>
        <fullName evidence="1">Uncharacterized protein</fullName>
    </submittedName>
</protein>
<dbReference type="InterPro" id="IPR032675">
    <property type="entry name" value="LRR_dom_sf"/>
</dbReference>
<gene>
    <name evidence="1" type="ORF">AAE3_LOCUS13489</name>
</gene>
<keyword evidence="2" id="KW-1185">Reference proteome</keyword>
<dbReference type="Proteomes" id="UP000467700">
    <property type="component" value="Unassembled WGS sequence"/>
</dbReference>
<organism evidence="1 2">
    <name type="scientific">Cyclocybe aegerita</name>
    <name type="common">Black poplar mushroom</name>
    <name type="synonym">Agrocybe aegerita</name>
    <dbReference type="NCBI Taxonomy" id="1973307"/>
    <lineage>
        <taxon>Eukaryota</taxon>
        <taxon>Fungi</taxon>
        <taxon>Dikarya</taxon>
        <taxon>Basidiomycota</taxon>
        <taxon>Agaricomycotina</taxon>
        <taxon>Agaricomycetes</taxon>
        <taxon>Agaricomycetidae</taxon>
        <taxon>Agaricales</taxon>
        <taxon>Agaricineae</taxon>
        <taxon>Bolbitiaceae</taxon>
        <taxon>Cyclocybe</taxon>
    </lineage>
</organism>
<dbReference type="OrthoDB" id="2950083at2759"/>
<dbReference type="EMBL" id="CACVBS010000102">
    <property type="protein sequence ID" value="CAA7271249.1"/>
    <property type="molecule type" value="Genomic_DNA"/>
</dbReference>
<accession>A0A8S0WD21</accession>
<reference evidence="1 2" key="1">
    <citation type="submission" date="2020-01" db="EMBL/GenBank/DDBJ databases">
        <authorList>
            <person name="Gupta K D."/>
        </authorList>
    </citation>
    <scope>NUCLEOTIDE SEQUENCE [LARGE SCALE GENOMIC DNA]</scope>
</reference>
<dbReference type="AlphaFoldDB" id="A0A8S0WD21"/>
<dbReference type="Gene3D" id="3.80.10.10">
    <property type="entry name" value="Ribonuclease Inhibitor"/>
    <property type="match status" value="1"/>
</dbReference>
<name>A0A8S0WD21_CYCAE</name>
<dbReference type="SUPFAM" id="SSF52058">
    <property type="entry name" value="L domain-like"/>
    <property type="match status" value="1"/>
</dbReference>
<proteinExistence type="predicted"/>
<comment type="caution">
    <text evidence="1">The sequence shown here is derived from an EMBL/GenBank/DDBJ whole genome shotgun (WGS) entry which is preliminary data.</text>
</comment>
<sequence>MHLDTRATDVRPLRPRAKAKLVNLKELSIGLNGYLPQKFLQFKTAPFQLEKLRWTDCPNVDTLIVFLKTQTRLRRLEVELEDRCGWQQLPSQYCSELEYLKGNRAIVETILPGRKVSILDWDEVTRCCFEGESWPRSLVHLSEEFGNLKALRLLKWGDGSPFSYVLPQYLKNLQYIALSHEEPELFSIFSMLPCLVGVILPFHSAQKRDTGYLRTPSETGKLFRCSATLQFIDIQCRRAGIKMVNERWTASFDRREGCIQKELISSSIEEHMYL</sequence>
<evidence type="ECO:0000313" key="2">
    <source>
        <dbReference type="Proteomes" id="UP000467700"/>
    </source>
</evidence>